<gene>
    <name evidence="2" type="ORF">Tci_489968</name>
</gene>
<name>A0A699I3Z1_TANCI</name>
<organism evidence="2">
    <name type="scientific">Tanacetum cinerariifolium</name>
    <name type="common">Dalmatian daisy</name>
    <name type="synonym">Chrysanthemum cinerariifolium</name>
    <dbReference type="NCBI Taxonomy" id="118510"/>
    <lineage>
        <taxon>Eukaryota</taxon>
        <taxon>Viridiplantae</taxon>
        <taxon>Streptophyta</taxon>
        <taxon>Embryophyta</taxon>
        <taxon>Tracheophyta</taxon>
        <taxon>Spermatophyta</taxon>
        <taxon>Magnoliopsida</taxon>
        <taxon>eudicotyledons</taxon>
        <taxon>Gunneridae</taxon>
        <taxon>Pentapetalae</taxon>
        <taxon>asterids</taxon>
        <taxon>campanulids</taxon>
        <taxon>Asterales</taxon>
        <taxon>Asteraceae</taxon>
        <taxon>Asteroideae</taxon>
        <taxon>Anthemideae</taxon>
        <taxon>Anthemidinae</taxon>
        <taxon>Tanacetum</taxon>
    </lineage>
</organism>
<feature type="region of interest" description="Disordered" evidence="1">
    <location>
        <begin position="145"/>
        <end position="186"/>
    </location>
</feature>
<dbReference type="AlphaFoldDB" id="A0A699I3Z1"/>
<evidence type="ECO:0000313" key="2">
    <source>
        <dbReference type="EMBL" id="GEZ17995.1"/>
    </source>
</evidence>
<reference evidence="2" key="1">
    <citation type="journal article" date="2019" name="Sci. Rep.">
        <title>Draft genome of Tanacetum cinerariifolium, the natural source of mosquito coil.</title>
        <authorList>
            <person name="Yamashiro T."/>
            <person name="Shiraishi A."/>
            <person name="Satake H."/>
            <person name="Nakayama K."/>
        </authorList>
    </citation>
    <scope>NUCLEOTIDE SEQUENCE</scope>
</reference>
<dbReference type="EMBL" id="BKCJ010249397">
    <property type="protein sequence ID" value="GEZ17995.1"/>
    <property type="molecule type" value="Genomic_DNA"/>
</dbReference>
<feature type="compositionally biased region" description="Basic and acidic residues" evidence="1">
    <location>
        <begin position="145"/>
        <end position="159"/>
    </location>
</feature>
<sequence>MSLLLLYESVNTLPLPPPPPQQSTSDSELATYVTAFEQKLATFKQKSKTLDNTTQNLRSKVFPLELLDLPHKINQTINKVIKEAIYISLQALFRDRFRELPKADMKEILHQQMFKSGSYKSLLKHVALYEALEVSMKRENRDEFLAEKDKSPERRHDDQDPPPPPSDLDPTTPKPDWVIPPNELSEPENNLANALASSYRDTNEYKLLRKTGDMSSFINCSRWQTVTECLRIKLIWLILKSTKSCLTLEYHCLLEVYQNQLMNELISPVFRNSLYSLVSRYELASALAKLFSGSDNSLGGITQSGFGVAGQSSFRTSFIQSADYCLEELEGVSRVLDVFKAKD</sequence>
<accession>A0A699I3Z1</accession>
<comment type="caution">
    <text evidence="2">The sequence shown here is derived from an EMBL/GenBank/DDBJ whole genome shotgun (WGS) entry which is preliminary data.</text>
</comment>
<protein>
    <submittedName>
        <fullName evidence="2">Uncharacterized protein</fullName>
    </submittedName>
</protein>
<proteinExistence type="predicted"/>
<evidence type="ECO:0000256" key="1">
    <source>
        <dbReference type="SAM" id="MobiDB-lite"/>
    </source>
</evidence>